<accession>A0ABQ7WXS9</accession>
<dbReference type="CDD" id="cd06222">
    <property type="entry name" value="RNase_H_like"/>
    <property type="match status" value="1"/>
</dbReference>
<dbReference type="Proteomes" id="UP000824890">
    <property type="component" value="Unassembled WGS sequence"/>
</dbReference>
<dbReference type="InterPro" id="IPR052929">
    <property type="entry name" value="RNase_H-like_EbsB-rel"/>
</dbReference>
<organism evidence="3 4">
    <name type="scientific">Brassica napus</name>
    <name type="common">Rape</name>
    <dbReference type="NCBI Taxonomy" id="3708"/>
    <lineage>
        <taxon>Eukaryota</taxon>
        <taxon>Viridiplantae</taxon>
        <taxon>Streptophyta</taxon>
        <taxon>Embryophyta</taxon>
        <taxon>Tracheophyta</taxon>
        <taxon>Spermatophyta</taxon>
        <taxon>Magnoliopsida</taxon>
        <taxon>eudicotyledons</taxon>
        <taxon>Gunneridae</taxon>
        <taxon>Pentapetalae</taxon>
        <taxon>rosids</taxon>
        <taxon>malvids</taxon>
        <taxon>Brassicales</taxon>
        <taxon>Brassicaceae</taxon>
        <taxon>Brassiceae</taxon>
        <taxon>Brassica</taxon>
    </lineage>
</organism>
<comment type="caution">
    <text evidence="3">The sequence shown here is derived from an EMBL/GenBank/DDBJ whole genome shotgun (WGS) entry which is preliminary data.</text>
</comment>
<evidence type="ECO:0000313" key="4">
    <source>
        <dbReference type="Proteomes" id="UP000824890"/>
    </source>
</evidence>
<dbReference type="Pfam" id="PF13456">
    <property type="entry name" value="RVT_3"/>
    <property type="match status" value="1"/>
</dbReference>
<dbReference type="EMBL" id="JAGKQM010002897">
    <property type="protein sequence ID" value="KAH0843435.1"/>
    <property type="molecule type" value="Genomic_DNA"/>
</dbReference>
<reference evidence="3 4" key="1">
    <citation type="submission" date="2021-05" db="EMBL/GenBank/DDBJ databases">
        <title>Genome Assembly of Synthetic Allotetraploid Brassica napus Reveals Homoeologous Exchanges between Subgenomes.</title>
        <authorList>
            <person name="Davis J.T."/>
        </authorList>
    </citation>
    <scope>NUCLEOTIDE SEQUENCE [LARGE SCALE GENOMIC DNA]</scope>
    <source>
        <strain evidence="4">cv. Da-Ae</strain>
        <tissue evidence="3">Seedling</tissue>
    </source>
</reference>
<evidence type="ECO:0000259" key="2">
    <source>
        <dbReference type="Pfam" id="PF13456"/>
    </source>
</evidence>
<dbReference type="PANTHER" id="PTHR47074:SF49">
    <property type="entry name" value="POLYNUCLEOTIDYL TRANSFERASE, RIBONUCLEASE H-LIKE SUPERFAMILY PROTEIN"/>
    <property type="match status" value="1"/>
</dbReference>
<evidence type="ECO:0000256" key="1">
    <source>
        <dbReference type="SAM" id="MobiDB-lite"/>
    </source>
</evidence>
<feature type="region of interest" description="Disordered" evidence="1">
    <location>
        <begin position="227"/>
        <end position="277"/>
    </location>
</feature>
<sequence length="473" mass="52628">MIESQIKKGWIKCNVDGSFIDPNTYVHKRVGFSETLTTTIEEGSRRLTEDLSKTSRVKIMVEFCVIKGNFASITLDLLPKNLRRTSSSDIGKINCQETMADLLQKAIQSIEDRKMAMLYISHADETERRARIERVKQGIEENKAASSVHLTRITKELDKGKGHVFSYTELLKSQHHDKSMQLYIPQTQKKGEKKDEDIISSSSEFSTSSAPLAPMGLGFQLGPSSEGRVIGNTGAGKSQKRRRASWKRRVPGKGVSPFVASSPGREEDQPANAKRKAGFEDMVRLSWEGGTGDRSCTMDRIRRCRRKIMEWKRKSNLNSRDRITRVSWSSASMYCGAGWIIRNSVGKVLLHSRRSFSGVRSPVQAGLLAITWATTSVKEHKLRNVQFEFSSSEAADALNNPLDFPLVYAECYKALGSVYSLPKSSIALVHGTCNKAASAIADSVISGQRFHSYVSSGGPRWLAMMLDEEATSS</sequence>
<feature type="domain" description="RNase H type-1" evidence="2">
    <location>
        <begin position="325"/>
        <end position="442"/>
    </location>
</feature>
<evidence type="ECO:0000313" key="3">
    <source>
        <dbReference type="EMBL" id="KAH0843435.1"/>
    </source>
</evidence>
<dbReference type="InterPro" id="IPR044730">
    <property type="entry name" value="RNase_H-like_dom_plant"/>
</dbReference>
<protein>
    <recommendedName>
        <fullName evidence="2">RNase H type-1 domain-containing protein</fullName>
    </recommendedName>
</protein>
<dbReference type="PANTHER" id="PTHR47074">
    <property type="entry name" value="BNAC02G40300D PROTEIN"/>
    <property type="match status" value="1"/>
</dbReference>
<keyword evidence="4" id="KW-1185">Reference proteome</keyword>
<proteinExistence type="predicted"/>
<gene>
    <name evidence="3" type="ORF">HID58_092020</name>
</gene>
<dbReference type="InterPro" id="IPR002156">
    <property type="entry name" value="RNaseH_domain"/>
</dbReference>
<feature type="compositionally biased region" description="Basic residues" evidence="1">
    <location>
        <begin position="238"/>
        <end position="251"/>
    </location>
</feature>
<name>A0ABQ7WXS9_BRANA</name>